<dbReference type="EMBL" id="ATLV01024005">
    <property type="status" value="NOT_ANNOTATED_CDS"/>
    <property type="molecule type" value="Genomic_DNA"/>
</dbReference>
<proteinExistence type="predicted"/>
<evidence type="ECO:0000313" key="2">
    <source>
        <dbReference type="EMBL" id="KFB50303.1"/>
    </source>
</evidence>
<sequence>MSGKPLQHSSSSSSARGSPGVMAMREINRIHKDNSRGRFVEICRCVCRYWTRILNSHRERYLPNWILQETQAQTEIRVTGNTFGDGARSTRRDNGGH</sequence>
<dbReference type="VEuPathDB" id="VectorBase:ASIC018473"/>
<protein>
    <submittedName>
        <fullName evidence="2 3">Protein NLRC5</fullName>
    </submittedName>
</protein>
<evidence type="ECO:0000313" key="4">
    <source>
        <dbReference type="Proteomes" id="UP000030765"/>
    </source>
</evidence>
<name>A0A084WJA9_ANOSI</name>
<evidence type="ECO:0000256" key="1">
    <source>
        <dbReference type="SAM" id="MobiDB-lite"/>
    </source>
</evidence>
<dbReference type="EMBL" id="KE525348">
    <property type="protein sequence ID" value="KFB50303.1"/>
    <property type="molecule type" value="Genomic_DNA"/>
</dbReference>
<feature type="region of interest" description="Disordered" evidence="1">
    <location>
        <begin position="1"/>
        <end position="26"/>
    </location>
</feature>
<evidence type="ECO:0000313" key="3">
    <source>
        <dbReference type="EnsemblMetazoa" id="ASIC018473-PA"/>
    </source>
</evidence>
<reference evidence="2 4" key="1">
    <citation type="journal article" date="2014" name="BMC Genomics">
        <title>Genome sequence of Anopheles sinensis provides insight into genetics basis of mosquito competence for malaria parasites.</title>
        <authorList>
            <person name="Zhou D."/>
            <person name="Zhang D."/>
            <person name="Ding G."/>
            <person name="Shi L."/>
            <person name="Hou Q."/>
            <person name="Ye Y."/>
            <person name="Xu Y."/>
            <person name="Zhou H."/>
            <person name="Xiong C."/>
            <person name="Li S."/>
            <person name="Yu J."/>
            <person name="Hong S."/>
            <person name="Yu X."/>
            <person name="Zou P."/>
            <person name="Chen C."/>
            <person name="Chang X."/>
            <person name="Wang W."/>
            <person name="Lv Y."/>
            <person name="Sun Y."/>
            <person name="Ma L."/>
            <person name="Shen B."/>
            <person name="Zhu C."/>
        </authorList>
    </citation>
    <scope>NUCLEOTIDE SEQUENCE [LARGE SCALE GENOMIC DNA]</scope>
</reference>
<reference evidence="3" key="2">
    <citation type="submission" date="2020-05" db="UniProtKB">
        <authorList>
            <consortium name="EnsemblMetazoa"/>
        </authorList>
    </citation>
    <scope>IDENTIFICATION</scope>
</reference>
<organism evidence="2">
    <name type="scientific">Anopheles sinensis</name>
    <name type="common">Mosquito</name>
    <dbReference type="NCBI Taxonomy" id="74873"/>
    <lineage>
        <taxon>Eukaryota</taxon>
        <taxon>Metazoa</taxon>
        <taxon>Ecdysozoa</taxon>
        <taxon>Arthropoda</taxon>
        <taxon>Hexapoda</taxon>
        <taxon>Insecta</taxon>
        <taxon>Pterygota</taxon>
        <taxon>Neoptera</taxon>
        <taxon>Endopterygota</taxon>
        <taxon>Diptera</taxon>
        <taxon>Nematocera</taxon>
        <taxon>Culicoidea</taxon>
        <taxon>Culicidae</taxon>
        <taxon>Anophelinae</taxon>
        <taxon>Anopheles</taxon>
    </lineage>
</organism>
<dbReference type="AlphaFoldDB" id="A0A084WJA9"/>
<gene>
    <name evidence="2" type="ORF">ZHAS_00018473</name>
</gene>
<dbReference type="Proteomes" id="UP000030765">
    <property type="component" value="Unassembled WGS sequence"/>
</dbReference>
<keyword evidence="4" id="KW-1185">Reference proteome</keyword>
<dbReference type="EnsemblMetazoa" id="ASIC018473-RA">
    <property type="protein sequence ID" value="ASIC018473-PA"/>
    <property type="gene ID" value="ASIC018473"/>
</dbReference>
<accession>A0A084WJA9</accession>